<evidence type="ECO:0000256" key="3">
    <source>
        <dbReference type="ARBA" id="ARBA00004991"/>
    </source>
</evidence>
<keyword evidence="6 9" id="KW-0812">Transmembrane</keyword>
<keyword evidence="7 9" id="KW-1133">Transmembrane helix</keyword>
<evidence type="ECO:0000256" key="8">
    <source>
        <dbReference type="ARBA" id="ARBA00023136"/>
    </source>
</evidence>
<accession>A0A5B9Q7G8</accession>
<reference evidence="11 12" key="1">
    <citation type="submission" date="2019-08" db="EMBL/GenBank/DDBJ databases">
        <title>Deep-cultivation of Planctomycetes and their phenomic and genomic characterization uncovers novel biology.</title>
        <authorList>
            <person name="Wiegand S."/>
            <person name="Jogler M."/>
            <person name="Boedeker C."/>
            <person name="Pinto D."/>
            <person name="Vollmers J."/>
            <person name="Rivas-Marin E."/>
            <person name="Kohn T."/>
            <person name="Peeters S.H."/>
            <person name="Heuer A."/>
            <person name="Rast P."/>
            <person name="Oberbeckmann S."/>
            <person name="Bunk B."/>
            <person name="Jeske O."/>
            <person name="Meyerdierks A."/>
            <person name="Storesund J.E."/>
            <person name="Kallscheuer N."/>
            <person name="Luecker S."/>
            <person name="Lage O.M."/>
            <person name="Pohl T."/>
            <person name="Merkel B.J."/>
            <person name="Hornburger P."/>
            <person name="Mueller R.-W."/>
            <person name="Bruemmer F."/>
            <person name="Labrenz M."/>
            <person name="Spormann A.M."/>
            <person name="Op den Camp H."/>
            <person name="Overmann J."/>
            <person name="Amann R."/>
            <person name="Jetten M.S.M."/>
            <person name="Mascher T."/>
            <person name="Medema M.H."/>
            <person name="Devos D.P."/>
            <person name="Kaster A.-K."/>
            <person name="Ovreas L."/>
            <person name="Rohde M."/>
            <person name="Galperin M.Y."/>
            <person name="Jogler C."/>
        </authorList>
    </citation>
    <scope>NUCLEOTIDE SEQUENCE [LARGE SCALE GENOMIC DNA]</scope>
    <source>
        <strain evidence="11 12">Pr1d</strain>
    </source>
</reference>
<feature type="transmembrane region" description="Helical" evidence="9">
    <location>
        <begin position="307"/>
        <end position="326"/>
    </location>
</feature>
<dbReference type="KEGG" id="bgok:Pr1d_22630"/>
<dbReference type="PANTHER" id="PTHR12726">
    <property type="entry name" value="CERAMIDE GLUCOSYLTRANSFERASE"/>
    <property type="match status" value="1"/>
</dbReference>
<dbReference type="RefSeq" id="WP_148073542.1">
    <property type="nucleotide sequence ID" value="NZ_CP042913.1"/>
</dbReference>
<evidence type="ECO:0000256" key="5">
    <source>
        <dbReference type="ARBA" id="ARBA00022679"/>
    </source>
</evidence>
<dbReference type="GO" id="GO:0006679">
    <property type="term" value="P:glucosylceramide biosynthetic process"/>
    <property type="evidence" value="ECO:0007669"/>
    <property type="project" value="TreeGrafter"/>
</dbReference>
<dbReference type="PANTHER" id="PTHR12726:SF0">
    <property type="entry name" value="CERAMIDE GLUCOSYLTRANSFERASE"/>
    <property type="match status" value="1"/>
</dbReference>
<dbReference type="GO" id="GO:0016020">
    <property type="term" value="C:membrane"/>
    <property type="evidence" value="ECO:0007669"/>
    <property type="project" value="UniProtKB-SubCell"/>
</dbReference>
<dbReference type="GO" id="GO:0008120">
    <property type="term" value="F:ceramide glucosyltransferase activity"/>
    <property type="evidence" value="ECO:0007669"/>
    <property type="project" value="TreeGrafter"/>
</dbReference>
<evidence type="ECO:0000313" key="11">
    <source>
        <dbReference type="EMBL" id="QEG34974.1"/>
    </source>
</evidence>
<proteinExistence type="predicted"/>
<evidence type="ECO:0000256" key="6">
    <source>
        <dbReference type="ARBA" id="ARBA00022692"/>
    </source>
</evidence>
<evidence type="ECO:0000256" key="2">
    <source>
        <dbReference type="ARBA" id="ARBA00004760"/>
    </source>
</evidence>
<evidence type="ECO:0000259" key="10">
    <source>
        <dbReference type="Pfam" id="PF00535"/>
    </source>
</evidence>
<dbReference type="InterPro" id="IPR001173">
    <property type="entry name" value="Glyco_trans_2-like"/>
</dbReference>
<evidence type="ECO:0000256" key="9">
    <source>
        <dbReference type="SAM" id="Phobius"/>
    </source>
</evidence>
<feature type="domain" description="Glycosyltransferase 2-like" evidence="10">
    <location>
        <begin position="44"/>
        <end position="169"/>
    </location>
</feature>
<dbReference type="EMBL" id="CP042913">
    <property type="protein sequence ID" value="QEG34974.1"/>
    <property type="molecule type" value="Genomic_DNA"/>
</dbReference>
<evidence type="ECO:0000256" key="1">
    <source>
        <dbReference type="ARBA" id="ARBA00004141"/>
    </source>
</evidence>
<dbReference type="InterPro" id="IPR029044">
    <property type="entry name" value="Nucleotide-diphossugar_trans"/>
</dbReference>
<dbReference type="Gene3D" id="3.90.550.10">
    <property type="entry name" value="Spore Coat Polysaccharide Biosynthesis Protein SpsA, Chain A"/>
    <property type="match status" value="1"/>
</dbReference>
<dbReference type="OrthoDB" id="284671at2"/>
<evidence type="ECO:0000256" key="7">
    <source>
        <dbReference type="ARBA" id="ARBA00022989"/>
    </source>
</evidence>
<dbReference type="Proteomes" id="UP000323917">
    <property type="component" value="Chromosome"/>
</dbReference>
<evidence type="ECO:0000256" key="4">
    <source>
        <dbReference type="ARBA" id="ARBA00022676"/>
    </source>
</evidence>
<keyword evidence="12" id="KW-1185">Reference proteome</keyword>
<evidence type="ECO:0000313" key="12">
    <source>
        <dbReference type="Proteomes" id="UP000323917"/>
    </source>
</evidence>
<gene>
    <name evidence="11" type="ORF">Pr1d_22630</name>
</gene>
<dbReference type="Pfam" id="PF00535">
    <property type="entry name" value="Glycos_transf_2"/>
    <property type="match status" value="1"/>
</dbReference>
<dbReference type="SUPFAM" id="SSF53448">
    <property type="entry name" value="Nucleotide-diphospho-sugar transferases"/>
    <property type="match status" value="1"/>
</dbReference>
<keyword evidence="5 11" id="KW-0808">Transferase</keyword>
<organism evidence="11 12">
    <name type="scientific">Bythopirellula goksoeyrii</name>
    <dbReference type="NCBI Taxonomy" id="1400387"/>
    <lineage>
        <taxon>Bacteria</taxon>
        <taxon>Pseudomonadati</taxon>
        <taxon>Planctomycetota</taxon>
        <taxon>Planctomycetia</taxon>
        <taxon>Pirellulales</taxon>
        <taxon>Lacipirellulaceae</taxon>
        <taxon>Bythopirellula</taxon>
    </lineage>
</organism>
<comment type="pathway">
    <text evidence="2">Lipid metabolism; sphingolipid metabolism.</text>
</comment>
<protein>
    <submittedName>
        <fullName evidence="11">Glycosyl transferase family 2</fullName>
    </submittedName>
</protein>
<keyword evidence="8 9" id="KW-0472">Membrane</keyword>
<comment type="subcellular location">
    <subcellularLocation>
        <location evidence="1">Membrane</location>
        <topology evidence="1">Multi-pass membrane protein</topology>
    </subcellularLocation>
</comment>
<dbReference type="AlphaFoldDB" id="A0A5B9Q7G8"/>
<sequence>MLITLSLIGLMVLVPVWGVAHYLHWFSDYELPPIEEAELPNAAIILAARGASPTLNECLTRLAGQDYPRYQVYAVIDHPTDPANAIIQEWSAKNPGTSLEISYLENPLSNAYLKTSAVMQCIGSLPDNVGAVVLADADTLTYPTWLRDLIRPLLVEGVGLVTGNRWYDPTVHSVGGLTRFFYNTLCVPPMYFIRATWGGSLAIKRSLFNTESYHDGIADSFSEEVIFQKLTRHAGLSIEVQPDVMILNQESCSLSAVFNFMKRQLLWTRLYHPGWIPLLIGLSLVYIVFTGFLCVGVCGLISGYGRLGGIMLGGLVLEIISCQILSEWLHRSISRRALKVQGIEFPKIDWPARCRMLGVLPVSFVIISYAMFAAAIAKRVKWSGITYEVIPPDGIHMLEYLTMNEVSKTP</sequence>
<dbReference type="InterPro" id="IPR025993">
    <property type="entry name" value="Ceramide_glucosylTrfase"/>
</dbReference>
<comment type="pathway">
    <text evidence="3">Sphingolipid metabolism.</text>
</comment>
<feature type="transmembrane region" description="Helical" evidence="9">
    <location>
        <begin position="356"/>
        <end position="377"/>
    </location>
</feature>
<keyword evidence="4" id="KW-0328">Glycosyltransferase</keyword>
<feature type="transmembrane region" description="Helical" evidence="9">
    <location>
        <begin position="275"/>
        <end position="300"/>
    </location>
</feature>
<name>A0A5B9Q7G8_9BACT</name>